<keyword evidence="6" id="KW-0503">Monooxygenase</keyword>
<dbReference type="AlphaFoldDB" id="A0A1X2GAX3"/>
<dbReference type="SUPFAM" id="SSF51412">
    <property type="entry name" value="Inosine monophosphate dehydrogenase (IMPDH)"/>
    <property type="match status" value="1"/>
</dbReference>
<dbReference type="GO" id="GO:0018580">
    <property type="term" value="F:nitronate monooxygenase activity"/>
    <property type="evidence" value="ECO:0007669"/>
    <property type="project" value="InterPro"/>
</dbReference>
<evidence type="ECO:0000313" key="8">
    <source>
        <dbReference type="Proteomes" id="UP000242146"/>
    </source>
</evidence>
<keyword evidence="8" id="KW-1185">Reference proteome</keyword>
<dbReference type="CDD" id="cd04730">
    <property type="entry name" value="NPD_like"/>
    <property type="match status" value="1"/>
</dbReference>
<evidence type="ECO:0000313" key="7">
    <source>
        <dbReference type="EMBL" id="ORX49499.1"/>
    </source>
</evidence>
<proteinExistence type="inferred from homology"/>
<reference evidence="7 8" key="1">
    <citation type="submission" date="2016-07" db="EMBL/GenBank/DDBJ databases">
        <title>Pervasive Adenine N6-methylation of Active Genes in Fungi.</title>
        <authorList>
            <consortium name="DOE Joint Genome Institute"/>
            <person name="Mondo S.J."/>
            <person name="Dannebaum R.O."/>
            <person name="Kuo R.C."/>
            <person name="Labutti K."/>
            <person name="Haridas S."/>
            <person name="Kuo A."/>
            <person name="Salamov A."/>
            <person name="Ahrendt S.R."/>
            <person name="Lipzen A."/>
            <person name="Sullivan W."/>
            <person name="Andreopoulos W.B."/>
            <person name="Clum A."/>
            <person name="Lindquist E."/>
            <person name="Daum C."/>
            <person name="Ramamoorthy G.K."/>
            <person name="Gryganskyi A."/>
            <person name="Culley D."/>
            <person name="Magnuson J.K."/>
            <person name="James T.Y."/>
            <person name="O'Malley M.A."/>
            <person name="Stajich J.E."/>
            <person name="Spatafora J.W."/>
            <person name="Visel A."/>
            <person name="Grigoriev I.V."/>
        </authorList>
    </citation>
    <scope>NUCLEOTIDE SEQUENCE [LARGE SCALE GENOMIC DNA]</scope>
    <source>
        <strain evidence="7 8">NRRL 3301</strain>
    </source>
</reference>
<evidence type="ECO:0000256" key="4">
    <source>
        <dbReference type="ARBA" id="ARBA00022643"/>
    </source>
</evidence>
<protein>
    <submittedName>
        <fullName evidence="7">NPD-domain-containing protein</fullName>
    </submittedName>
</protein>
<gene>
    <name evidence="7" type="ORF">DM01DRAFT_1338174</name>
</gene>
<dbReference type="PANTHER" id="PTHR42747">
    <property type="entry name" value="NITRONATE MONOOXYGENASE-RELATED"/>
    <property type="match status" value="1"/>
</dbReference>
<dbReference type="InterPro" id="IPR013785">
    <property type="entry name" value="Aldolase_TIM"/>
</dbReference>
<comment type="similarity">
    <text evidence="2">Belongs to the nitronate monooxygenase family. NMO class I subfamily.</text>
</comment>
<dbReference type="OrthoDB" id="2349068at2759"/>
<keyword evidence="4" id="KW-0288">FMN</keyword>
<dbReference type="Pfam" id="PF03060">
    <property type="entry name" value="NMO"/>
    <property type="match status" value="1"/>
</dbReference>
<dbReference type="Gene3D" id="3.20.20.70">
    <property type="entry name" value="Aldolase class I"/>
    <property type="match status" value="1"/>
</dbReference>
<comment type="cofactor">
    <cofactor evidence="1">
        <name>FMN</name>
        <dbReference type="ChEBI" id="CHEBI:58210"/>
    </cofactor>
</comment>
<dbReference type="STRING" id="101127.A0A1X2GAX3"/>
<keyword evidence="3" id="KW-0285">Flavoprotein</keyword>
<dbReference type="PANTHER" id="PTHR42747:SF3">
    <property type="entry name" value="NITRONATE MONOOXYGENASE-RELATED"/>
    <property type="match status" value="1"/>
</dbReference>
<dbReference type="Proteomes" id="UP000242146">
    <property type="component" value="Unassembled WGS sequence"/>
</dbReference>
<evidence type="ECO:0000256" key="2">
    <source>
        <dbReference type="ARBA" id="ARBA00009881"/>
    </source>
</evidence>
<evidence type="ECO:0000256" key="1">
    <source>
        <dbReference type="ARBA" id="ARBA00001917"/>
    </source>
</evidence>
<name>A0A1X2GAX3_9FUNG</name>
<keyword evidence="5" id="KW-0560">Oxidoreductase</keyword>
<evidence type="ECO:0000256" key="5">
    <source>
        <dbReference type="ARBA" id="ARBA00023002"/>
    </source>
</evidence>
<evidence type="ECO:0000256" key="3">
    <source>
        <dbReference type="ARBA" id="ARBA00022630"/>
    </source>
</evidence>
<sequence length="333" mass="36177">MLAPDALRRAIREMKSLTSQPFAVNLFCRMQPPPTQEQLDQTYPSDQLLAAVRSKLGLHAPEKVTLRSPPLQDQVQVILEEGVPVVSFTFGYLPDEMVRSLKAKGIYLMGTATTVAEALVLAGDSPEERKVDCVIAQGLEAGGHRGSFLPTTTTDPQGDLHQRQQPALALAQSLRQALQHRKDIAIVAAGGISNGQDAARYLVDQPPVADGVVMGTLFMLSSASSTPPAHREALLNDTQHTQLSNRMTGRFARGIPNALMKTMEEADTVPSYDIHSAKTKDIVTYATEHSNADYMLLLTGERHLEAAKYTERGTMSPGDIVNKLVKDITALQA</sequence>
<dbReference type="EMBL" id="MCGT01000026">
    <property type="protein sequence ID" value="ORX49499.1"/>
    <property type="molecule type" value="Genomic_DNA"/>
</dbReference>
<dbReference type="InterPro" id="IPR004136">
    <property type="entry name" value="NMO"/>
</dbReference>
<organism evidence="7 8">
    <name type="scientific">Hesseltinella vesiculosa</name>
    <dbReference type="NCBI Taxonomy" id="101127"/>
    <lineage>
        <taxon>Eukaryota</taxon>
        <taxon>Fungi</taxon>
        <taxon>Fungi incertae sedis</taxon>
        <taxon>Mucoromycota</taxon>
        <taxon>Mucoromycotina</taxon>
        <taxon>Mucoromycetes</taxon>
        <taxon>Mucorales</taxon>
        <taxon>Cunninghamellaceae</taxon>
        <taxon>Hesseltinella</taxon>
    </lineage>
</organism>
<evidence type="ECO:0000256" key="6">
    <source>
        <dbReference type="ARBA" id="ARBA00023033"/>
    </source>
</evidence>
<comment type="caution">
    <text evidence="7">The sequence shown here is derived from an EMBL/GenBank/DDBJ whole genome shotgun (WGS) entry which is preliminary data.</text>
</comment>
<accession>A0A1X2GAX3</accession>